<dbReference type="AlphaFoldDB" id="A0A0E2B772"/>
<organism evidence="1 2">
    <name type="scientific">Leptospira kirschneri str. H1</name>
    <dbReference type="NCBI Taxonomy" id="1049966"/>
    <lineage>
        <taxon>Bacteria</taxon>
        <taxon>Pseudomonadati</taxon>
        <taxon>Spirochaetota</taxon>
        <taxon>Spirochaetia</taxon>
        <taxon>Leptospirales</taxon>
        <taxon>Leptospiraceae</taxon>
        <taxon>Leptospira</taxon>
    </lineage>
</organism>
<proteinExistence type="predicted"/>
<accession>A0A0E2B772</accession>
<reference evidence="1 2" key="1">
    <citation type="submission" date="2012-10" db="EMBL/GenBank/DDBJ databases">
        <authorList>
            <person name="Harkins D.M."/>
            <person name="Durkin A.S."/>
            <person name="Brinkac L.M."/>
            <person name="Selengut J.D."/>
            <person name="Sanka R."/>
            <person name="DePew J."/>
            <person name="Purushe J."/>
            <person name="Peacock S.J."/>
            <person name="Thaipadungpanit J."/>
            <person name="Wuthiekanun V.W."/>
            <person name="Day N.P."/>
            <person name="Vinetz J.M."/>
            <person name="Sutton G.G."/>
            <person name="Nelson W.C."/>
            <person name="Fouts D.E."/>
        </authorList>
    </citation>
    <scope>NUCLEOTIDE SEQUENCE [LARGE SCALE GENOMIC DNA]</scope>
    <source>
        <strain evidence="1 2">H1</strain>
    </source>
</reference>
<comment type="caution">
    <text evidence="1">The sequence shown here is derived from an EMBL/GenBank/DDBJ whole genome shotgun (WGS) entry which is preliminary data.</text>
</comment>
<gene>
    <name evidence="1" type="ORF">LEP1GSC081_2676</name>
</gene>
<sequence>MYYKNYYDRRYSFKNLKEKFFNVSLANEKEFSKSMSSYNFRIYS</sequence>
<dbReference type="Proteomes" id="UP000006253">
    <property type="component" value="Unassembled WGS sequence"/>
</dbReference>
<evidence type="ECO:0000313" key="1">
    <source>
        <dbReference type="EMBL" id="EKO16711.1"/>
    </source>
</evidence>
<evidence type="ECO:0000313" key="2">
    <source>
        <dbReference type="Proteomes" id="UP000006253"/>
    </source>
</evidence>
<dbReference type="EMBL" id="AHMY02000022">
    <property type="protein sequence ID" value="EKO16711.1"/>
    <property type="molecule type" value="Genomic_DNA"/>
</dbReference>
<protein>
    <submittedName>
        <fullName evidence="1">Uncharacterized protein</fullName>
    </submittedName>
</protein>
<name>A0A0E2B772_9LEPT</name>